<dbReference type="Pfam" id="PF01039">
    <property type="entry name" value="Carboxyl_trans"/>
    <property type="match status" value="2"/>
</dbReference>
<dbReference type="InterPro" id="IPR034733">
    <property type="entry name" value="AcCoA_carboxyl_beta"/>
</dbReference>
<dbReference type="GO" id="GO:0004485">
    <property type="term" value="F:methylcrotonoyl-CoA carboxylase activity"/>
    <property type="evidence" value="ECO:0007669"/>
    <property type="project" value="UniProtKB-EC"/>
</dbReference>
<dbReference type="GO" id="GO:1905202">
    <property type="term" value="C:methylcrotonoyl-CoA carboxylase complex"/>
    <property type="evidence" value="ECO:0007669"/>
    <property type="project" value="TreeGrafter"/>
</dbReference>
<dbReference type="FunFam" id="3.90.226.10:FF:000004">
    <property type="entry name" value="Methylcrotonoyl-CoA carboxylase beta chain"/>
    <property type="match status" value="1"/>
</dbReference>
<comment type="pathway">
    <text evidence="2">Amino-acid degradation; L-leucine degradation; (S)-3-hydroxy-3-methylglutaryl-CoA from 3-isovaleryl-CoA: step 2/3.</text>
</comment>
<dbReference type="PROSITE" id="PS50980">
    <property type="entry name" value="COA_CT_NTER"/>
    <property type="match status" value="1"/>
</dbReference>
<dbReference type="Proteomes" id="UP000243876">
    <property type="component" value="Unassembled WGS sequence"/>
</dbReference>
<protein>
    <recommendedName>
        <fullName evidence="3">methylcrotonoyl-CoA carboxylase</fullName>
        <ecNumber evidence="3">6.4.1.4</ecNumber>
    </recommendedName>
    <alternativeName>
        <fullName evidence="5">3-methylcrotonyl-CoA carboxylase 2</fullName>
    </alternativeName>
    <alternativeName>
        <fullName evidence="4">3-methylcrotonyl-CoA:carbon dioxide ligase subunit beta</fullName>
    </alternativeName>
</protein>
<dbReference type="EC" id="6.4.1.4" evidence="3"/>
<feature type="domain" description="CoA carboxyltransferase N-terminal" evidence="8">
    <location>
        <begin position="55"/>
        <end position="350"/>
    </location>
</feature>
<evidence type="ECO:0000259" key="8">
    <source>
        <dbReference type="PROSITE" id="PS50980"/>
    </source>
</evidence>
<dbReference type="Gene3D" id="3.90.226.10">
    <property type="entry name" value="2-enoyl-CoA Hydratase, Chain A, domain 1"/>
    <property type="match status" value="3"/>
</dbReference>
<name>A0A0D6END2_SPOSA</name>
<proteinExistence type="inferred from homology"/>
<feature type="region of interest" description="Disordered" evidence="7">
    <location>
        <begin position="1"/>
        <end position="30"/>
    </location>
</feature>
<dbReference type="InterPro" id="IPR011763">
    <property type="entry name" value="COA_CT_C"/>
</dbReference>
<evidence type="ECO:0000256" key="1">
    <source>
        <dbReference type="ARBA" id="ARBA00006102"/>
    </source>
</evidence>
<accession>A0A0D6END2</accession>
<reference evidence="11" key="1">
    <citation type="submission" date="2015-02" db="EMBL/GenBank/DDBJ databases">
        <authorList>
            <person name="Gon?alves P."/>
        </authorList>
    </citation>
    <scope>NUCLEOTIDE SEQUENCE [LARGE SCALE GENOMIC DNA]</scope>
</reference>
<feature type="domain" description="CoA carboxyltransferase C-terminal" evidence="9">
    <location>
        <begin position="353"/>
        <end position="592"/>
    </location>
</feature>
<comment type="similarity">
    <text evidence="1">Belongs to the AccD/PCCB family.</text>
</comment>
<dbReference type="PANTHER" id="PTHR22855:SF13">
    <property type="entry name" value="METHYLCROTONOYL-COA CARBOXYLASE BETA CHAIN, MITOCHONDRIAL"/>
    <property type="match status" value="1"/>
</dbReference>
<evidence type="ECO:0000313" key="10">
    <source>
        <dbReference type="EMBL" id="CEQ41401.1"/>
    </source>
</evidence>
<evidence type="ECO:0000259" key="9">
    <source>
        <dbReference type="PROSITE" id="PS50989"/>
    </source>
</evidence>
<evidence type="ECO:0000256" key="5">
    <source>
        <dbReference type="ARBA" id="ARBA00031404"/>
    </source>
</evidence>
<dbReference type="EMBL" id="CENE01000014">
    <property type="protein sequence ID" value="CEQ41401.1"/>
    <property type="molecule type" value="Genomic_DNA"/>
</dbReference>
<evidence type="ECO:0000256" key="4">
    <source>
        <dbReference type="ARBA" id="ARBA00031237"/>
    </source>
</evidence>
<evidence type="ECO:0000256" key="7">
    <source>
        <dbReference type="SAM" id="MobiDB-lite"/>
    </source>
</evidence>
<evidence type="ECO:0000256" key="3">
    <source>
        <dbReference type="ARBA" id="ARBA00026116"/>
    </source>
</evidence>
<dbReference type="SUPFAM" id="SSF52096">
    <property type="entry name" value="ClpP/crotonase"/>
    <property type="match status" value="3"/>
</dbReference>
<comment type="catalytic activity">
    <reaction evidence="6">
        <text>3-methylbut-2-enoyl-CoA + hydrogencarbonate + ATP = 3-methyl-(2E)-glutaconyl-CoA + ADP + phosphate + H(+)</text>
        <dbReference type="Rhea" id="RHEA:13589"/>
        <dbReference type="ChEBI" id="CHEBI:15378"/>
        <dbReference type="ChEBI" id="CHEBI:17544"/>
        <dbReference type="ChEBI" id="CHEBI:30616"/>
        <dbReference type="ChEBI" id="CHEBI:43474"/>
        <dbReference type="ChEBI" id="CHEBI:57344"/>
        <dbReference type="ChEBI" id="CHEBI:57346"/>
        <dbReference type="ChEBI" id="CHEBI:456216"/>
        <dbReference type="EC" id="6.4.1.4"/>
    </reaction>
</comment>
<dbReference type="InterPro" id="IPR011762">
    <property type="entry name" value="COA_CT_N"/>
</dbReference>
<dbReference type="GO" id="GO:0006552">
    <property type="term" value="P:L-leucine catabolic process"/>
    <property type="evidence" value="ECO:0007669"/>
    <property type="project" value="UniProtKB-UniPathway"/>
</dbReference>
<dbReference type="OrthoDB" id="439921at2759"/>
<dbReference type="PROSITE" id="PS50989">
    <property type="entry name" value="COA_CT_CTER"/>
    <property type="match status" value="1"/>
</dbReference>
<dbReference type="GO" id="GO:0005739">
    <property type="term" value="C:mitochondrion"/>
    <property type="evidence" value="ECO:0007669"/>
    <property type="project" value="TreeGrafter"/>
</dbReference>
<dbReference type="PANTHER" id="PTHR22855">
    <property type="entry name" value="ACETYL, PROPIONYL, PYRUVATE, AND GLUTACONYL CARBOXYLASE-RELATED"/>
    <property type="match status" value="1"/>
</dbReference>
<dbReference type="InterPro" id="IPR029045">
    <property type="entry name" value="ClpP/crotonase-like_dom_sf"/>
</dbReference>
<organism evidence="10 11">
    <name type="scientific">Sporidiobolus salmonicolor</name>
    <name type="common">Yeast-like fungus</name>
    <name type="synonym">Sporobolomyces salmonicolor</name>
    <dbReference type="NCBI Taxonomy" id="5005"/>
    <lineage>
        <taxon>Eukaryota</taxon>
        <taxon>Fungi</taxon>
        <taxon>Dikarya</taxon>
        <taxon>Basidiomycota</taxon>
        <taxon>Pucciniomycotina</taxon>
        <taxon>Microbotryomycetes</taxon>
        <taxon>Sporidiobolales</taxon>
        <taxon>Sporidiobolaceae</taxon>
        <taxon>Sporobolomyces</taxon>
    </lineage>
</organism>
<dbReference type="UniPathway" id="UPA00363">
    <property type="reaction ID" value="UER00861"/>
</dbReference>
<evidence type="ECO:0000313" key="11">
    <source>
        <dbReference type="Proteomes" id="UP000243876"/>
    </source>
</evidence>
<gene>
    <name evidence="10" type="primary">SPOSA6832_03128</name>
</gene>
<dbReference type="AlphaFoldDB" id="A0A0D6END2"/>
<sequence length="606" mass="65571">MHRLAELGRSLRHLPTTRHASSALQRRPPSYSPFPRLVSLVDPSSSDFQARKGDMTALEEQLKARLKRVHLGGGEKARKRVKDKGKLLVRERIDALLDPFSPFLELSALAAEGMYEDKVPAAGIVTGIGRINGTQCMVVANDATVKGGSYHPITVKKHLRAQEIAQQNRLPCVYLVESGGAALPYQKDVFPDKEHFGRIFYNMARMSADGIPYVEIFSLSCERMQPHRSGREQSTRGRARHFGRGWGVSLFSLSSFAPPPCPLLTGAQLVQLQNIIVANQGTIFLAGPPLVKAALGEVVDSETLGGGAMHARESGVVDHLAVSDEHGLALARGSVAALAFASGRPVRERDPGDVEEPLYDADELGGVTGTNLKKSWDMREVVARVADGSRFSEWKREWGETVITGFAKIHGHQVGIIANNGILLSPSALKATQFVTMCEQRGVPIVFLVNISGFMVGTAAEKGGIAKNGAKLVRAVAATSCPKITIIVGGSYGAGNYGMAGRAYSPHFLFSWPSARVSVMGGDQLQSVMDTVSSKKDNGPSDEDVRLKEQIERESEAVFGSARLWDDGIILPSETRTVLGLTLGVVTKSWRPEERPNVGNFGVFRM</sequence>
<evidence type="ECO:0000256" key="2">
    <source>
        <dbReference type="ARBA" id="ARBA00025711"/>
    </source>
</evidence>
<evidence type="ECO:0000256" key="6">
    <source>
        <dbReference type="ARBA" id="ARBA00052347"/>
    </source>
</evidence>
<keyword evidence="11" id="KW-1185">Reference proteome</keyword>
<dbReference type="InterPro" id="IPR045190">
    <property type="entry name" value="MCCB/AccD1-like"/>
</dbReference>